<dbReference type="NCBIfam" id="NF009150">
    <property type="entry name" value="PRK12497.1-3"/>
    <property type="match status" value="1"/>
</dbReference>
<dbReference type="GO" id="GO:0003676">
    <property type="term" value="F:nucleic acid binding"/>
    <property type="evidence" value="ECO:0007669"/>
    <property type="project" value="InterPro"/>
</dbReference>
<dbReference type="Gene3D" id="3.40.1350.10">
    <property type="match status" value="1"/>
</dbReference>
<dbReference type="PANTHER" id="PTHR34039">
    <property type="entry name" value="UPF0102 PROTEIN YRAN"/>
    <property type="match status" value="1"/>
</dbReference>
<organism evidence="3 4">
    <name type="scientific">Thermospira aquatica</name>
    <dbReference type="NCBI Taxonomy" id="2828656"/>
    <lineage>
        <taxon>Bacteria</taxon>
        <taxon>Pseudomonadati</taxon>
        <taxon>Spirochaetota</taxon>
        <taxon>Spirochaetia</taxon>
        <taxon>Brevinematales</taxon>
        <taxon>Thermospiraceae</taxon>
        <taxon>Thermospira</taxon>
    </lineage>
</organism>
<evidence type="ECO:0000313" key="3">
    <source>
        <dbReference type="EMBL" id="URA10747.1"/>
    </source>
</evidence>
<dbReference type="Proteomes" id="UP001056539">
    <property type="component" value="Chromosome"/>
</dbReference>
<dbReference type="PANTHER" id="PTHR34039:SF1">
    <property type="entry name" value="UPF0102 PROTEIN YRAN"/>
    <property type="match status" value="1"/>
</dbReference>
<dbReference type="RefSeq" id="WP_408648338.1">
    <property type="nucleotide sequence ID" value="NZ_CP073355.1"/>
</dbReference>
<evidence type="ECO:0000256" key="1">
    <source>
        <dbReference type="ARBA" id="ARBA00006738"/>
    </source>
</evidence>
<evidence type="ECO:0000313" key="4">
    <source>
        <dbReference type="Proteomes" id="UP001056539"/>
    </source>
</evidence>
<reference evidence="3" key="2">
    <citation type="submission" date="2022-06" db="EMBL/GenBank/DDBJ databases">
        <title>Thermospira aquatica gen. nov., sp. nov.</title>
        <authorList>
            <person name="Ben Ali Gam Z."/>
            <person name="Labat M."/>
        </authorList>
    </citation>
    <scope>NUCLEOTIDE SEQUENCE</scope>
    <source>
        <strain evidence="3">F1F22</strain>
    </source>
</reference>
<dbReference type="CDD" id="cd20736">
    <property type="entry name" value="PoNe_Nuclease"/>
    <property type="match status" value="1"/>
</dbReference>
<evidence type="ECO:0000256" key="2">
    <source>
        <dbReference type="HAMAP-Rule" id="MF_00048"/>
    </source>
</evidence>
<dbReference type="InterPro" id="IPR011856">
    <property type="entry name" value="tRNA_endonuc-like_dom_sf"/>
</dbReference>
<accession>A0AAX3BEI4</accession>
<dbReference type="EMBL" id="CP073355">
    <property type="protein sequence ID" value="URA10747.1"/>
    <property type="molecule type" value="Genomic_DNA"/>
</dbReference>
<name>A0AAX3BEI4_9SPIR</name>
<dbReference type="KEGG" id="taqu:KDW03_02790"/>
<dbReference type="InterPro" id="IPR011335">
    <property type="entry name" value="Restrct_endonuc-II-like"/>
</dbReference>
<protein>
    <recommendedName>
        <fullName evidence="2">UPF0102 protein KDW03_02790</fullName>
    </recommendedName>
</protein>
<proteinExistence type="inferred from homology"/>
<dbReference type="InterPro" id="IPR003509">
    <property type="entry name" value="UPF0102_YraN-like"/>
</dbReference>
<dbReference type="Pfam" id="PF02021">
    <property type="entry name" value="UPF0102"/>
    <property type="match status" value="1"/>
</dbReference>
<dbReference type="HAMAP" id="MF_00048">
    <property type="entry name" value="UPF0102"/>
    <property type="match status" value="1"/>
</dbReference>
<comment type="similarity">
    <text evidence="1 2">Belongs to the UPF0102 family.</text>
</comment>
<keyword evidence="4" id="KW-1185">Reference proteome</keyword>
<sequence length="120" mass="14011">MLPSVNHSTLGKWAEEEAVRYLKSQGVEILAQNYRTKTGEIDIIARENQTLLLIEVKSRKASQLSWIEYAVSPTKIKRILKTAEKYIEENTVSFQEMRVDVIWLIRSKKGVQLRHHKEFV</sequence>
<gene>
    <name evidence="3" type="ORF">KDW03_02790</name>
</gene>
<dbReference type="SUPFAM" id="SSF52980">
    <property type="entry name" value="Restriction endonuclease-like"/>
    <property type="match status" value="1"/>
</dbReference>
<dbReference type="AlphaFoldDB" id="A0AAX3BEI4"/>
<reference evidence="3" key="1">
    <citation type="submission" date="2021-04" db="EMBL/GenBank/DDBJ databases">
        <authorList>
            <person name="Postec A."/>
        </authorList>
    </citation>
    <scope>NUCLEOTIDE SEQUENCE</scope>
    <source>
        <strain evidence="3">F1F22</strain>
    </source>
</reference>